<dbReference type="VEuPathDB" id="FungiDB:SAPIO_CDS3454"/>
<dbReference type="KEGG" id="sapo:SAPIO_CDS3454"/>
<comment type="similarity">
    <text evidence="1 3">Belongs to the CMC family.</text>
</comment>
<organism evidence="4 5">
    <name type="scientific">Pseudallescheria apiosperma</name>
    <name type="common">Scedosporium apiospermum</name>
    <dbReference type="NCBI Taxonomy" id="563466"/>
    <lineage>
        <taxon>Eukaryota</taxon>
        <taxon>Fungi</taxon>
        <taxon>Dikarya</taxon>
        <taxon>Ascomycota</taxon>
        <taxon>Pezizomycotina</taxon>
        <taxon>Sordariomycetes</taxon>
        <taxon>Hypocreomycetidae</taxon>
        <taxon>Microascales</taxon>
        <taxon>Microascaceae</taxon>
        <taxon>Scedosporium</taxon>
    </lineage>
</organism>
<comment type="caution">
    <text evidence="4">The sequence shown here is derived from an EMBL/GenBank/DDBJ whole genome shotgun (WGS) entry which is preliminary data.</text>
</comment>
<dbReference type="RefSeq" id="XP_016644248.1">
    <property type="nucleotide sequence ID" value="XM_016786242.1"/>
</dbReference>
<accession>A0A084GAT7</accession>
<reference evidence="4 5" key="1">
    <citation type="journal article" date="2014" name="Genome Announc.">
        <title>Draft genome sequence of the pathogenic fungus Scedosporium apiospermum.</title>
        <authorList>
            <person name="Vandeputte P."/>
            <person name="Ghamrawi S."/>
            <person name="Rechenmann M."/>
            <person name="Iltis A."/>
            <person name="Giraud S."/>
            <person name="Fleury M."/>
            <person name="Thornton C."/>
            <person name="Delhaes L."/>
            <person name="Meyer W."/>
            <person name="Papon N."/>
            <person name="Bouchara J.P."/>
        </authorList>
    </citation>
    <scope>NUCLEOTIDE SEQUENCE [LARGE SCALE GENOMIC DNA]</scope>
    <source>
        <strain evidence="4 5">IHEM 14462</strain>
    </source>
</reference>
<keyword evidence="3" id="KW-0496">Mitochondrion</keyword>
<keyword evidence="2" id="KW-1015">Disulfide bond</keyword>
<dbReference type="HOGENOM" id="CLU_169286_3_0_1"/>
<keyword evidence="3" id="KW-0143">Chaperone</keyword>
<dbReference type="InterPro" id="IPR013892">
    <property type="entry name" value="Cyt_c_biogenesis_Cmc1-like"/>
</dbReference>
<dbReference type="GO" id="GO:0005743">
    <property type="term" value="C:mitochondrial inner membrane"/>
    <property type="evidence" value="ECO:0007669"/>
    <property type="project" value="UniProtKB-SubCell"/>
</dbReference>
<dbReference type="Pfam" id="PF08583">
    <property type="entry name" value="Cmc1"/>
    <property type="match status" value="1"/>
</dbReference>
<dbReference type="AlphaFoldDB" id="A0A084GAT7"/>
<evidence type="ECO:0000313" key="5">
    <source>
        <dbReference type="Proteomes" id="UP000028545"/>
    </source>
</evidence>
<evidence type="ECO:0000313" key="4">
    <source>
        <dbReference type="EMBL" id="KEZ44449.1"/>
    </source>
</evidence>
<evidence type="ECO:0000256" key="1">
    <source>
        <dbReference type="ARBA" id="ARBA00007347"/>
    </source>
</evidence>
<sequence>MHSHLDKPENLPCIEVINALEECHARGFLYKSVGMCNDAKTKVNECLWIQRQKRAANNRAIARARRDKIKQAEQELGL</sequence>
<evidence type="ECO:0000256" key="3">
    <source>
        <dbReference type="RuleBase" id="RU364104"/>
    </source>
</evidence>
<proteinExistence type="inferred from homology"/>
<name>A0A084GAT7_PSEDA</name>
<dbReference type="GeneID" id="27722526"/>
<dbReference type="Proteomes" id="UP000028545">
    <property type="component" value="Unassembled WGS sequence"/>
</dbReference>
<evidence type="ECO:0000256" key="2">
    <source>
        <dbReference type="ARBA" id="ARBA00023157"/>
    </source>
</evidence>
<protein>
    <recommendedName>
        <fullName evidence="3">COX assembly mitochondrial protein</fullName>
    </recommendedName>
</protein>
<keyword evidence="5" id="KW-1185">Reference proteome</keyword>
<keyword evidence="3" id="KW-0999">Mitochondrion inner membrane</keyword>
<dbReference type="OrthoDB" id="532630at2759"/>
<comment type="subcellular location">
    <subcellularLocation>
        <location evidence="3">Mitochondrion inner membrane</location>
    </subcellularLocation>
</comment>
<dbReference type="EMBL" id="JOWA01000088">
    <property type="protein sequence ID" value="KEZ44449.1"/>
    <property type="molecule type" value="Genomic_DNA"/>
</dbReference>
<comment type="function">
    <text evidence="3">Required for mitochondrial cytochrome c oxidase (COX) assembly and respiration.</text>
</comment>
<keyword evidence="3" id="KW-0472">Membrane</keyword>
<gene>
    <name evidence="4" type="ORF">SAPIO_CDS3454</name>
</gene>
<dbReference type="OMA" id="PYNANCE"/>